<reference evidence="2 3" key="1">
    <citation type="submission" date="2019-03" db="EMBL/GenBank/DDBJ databases">
        <title>Single cell metagenomics reveals metabolic interactions within the superorganism composed of flagellate Streblomastix strix and complex community of Bacteroidetes bacteria on its surface.</title>
        <authorList>
            <person name="Treitli S.C."/>
            <person name="Kolisko M."/>
            <person name="Husnik F."/>
            <person name="Keeling P."/>
            <person name="Hampl V."/>
        </authorList>
    </citation>
    <scope>NUCLEOTIDE SEQUENCE [LARGE SCALE GENOMIC DNA]</scope>
    <source>
        <strain evidence="2">ST1C</strain>
    </source>
</reference>
<protein>
    <submittedName>
        <fullName evidence="2">Uncharacterized protein</fullName>
    </submittedName>
</protein>
<gene>
    <name evidence="2" type="ORF">EZS28_020738</name>
</gene>
<comment type="caution">
    <text evidence="2">The sequence shown here is derived from an EMBL/GenBank/DDBJ whole genome shotgun (WGS) entry which is preliminary data.</text>
</comment>
<proteinExistence type="predicted"/>
<organism evidence="2 3">
    <name type="scientific">Streblomastix strix</name>
    <dbReference type="NCBI Taxonomy" id="222440"/>
    <lineage>
        <taxon>Eukaryota</taxon>
        <taxon>Metamonada</taxon>
        <taxon>Preaxostyla</taxon>
        <taxon>Oxymonadida</taxon>
        <taxon>Streblomastigidae</taxon>
        <taxon>Streblomastix</taxon>
    </lineage>
</organism>
<accession>A0A5J4VMK2</accession>
<evidence type="ECO:0000256" key="1">
    <source>
        <dbReference type="SAM" id="MobiDB-lite"/>
    </source>
</evidence>
<evidence type="ECO:0000313" key="2">
    <source>
        <dbReference type="EMBL" id="KAA6383740.1"/>
    </source>
</evidence>
<dbReference type="AlphaFoldDB" id="A0A5J4VMK2"/>
<feature type="region of interest" description="Disordered" evidence="1">
    <location>
        <begin position="67"/>
        <end position="102"/>
    </location>
</feature>
<dbReference type="Proteomes" id="UP000324800">
    <property type="component" value="Unassembled WGS sequence"/>
</dbReference>
<dbReference type="EMBL" id="SNRW01006098">
    <property type="protein sequence ID" value="KAA6383740.1"/>
    <property type="molecule type" value="Genomic_DNA"/>
</dbReference>
<name>A0A5J4VMK2_9EUKA</name>
<feature type="region of interest" description="Disordered" evidence="1">
    <location>
        <begin position="127"/>
        <end position="147"/>
    </location>
</feature>
<sequence length="174" mass="19915">MLRSLRALPQTEGAHPASVDKLLTRIIGFTGEFDLYLKKVTAQYVKDMIRSEPEIMSPERAQDLARKSTPESELTAEPTVNNKRFPTIKQRKCKRSTRRDPTESINRISCNTKSRQTVTKRNIIQKCTQQSQRSIPPTHKRADESENDDFLDEIIPGLTMPHLSPHKSDIETTQ</sequence>
<evidence type="ECO:0000313" key="3">
    <source>
        <dbReference type="Proteomes" id="UP000324800"/>
    </source>
</evidence>